<name>A0A481YML3_9VIRU</name>
<feature type="region of interest" description="Disordered" evidence="1">
    <location>
        <begin position="293"/>
        <end position="439"/>
    </location>
</feature>
<feature type="compositionally biased region" description="Basic residues" evidence="1">
    <location>
        <begin position="301"/>
        <end position="331"/>
    </location>
</feature>
<dbReference type="EMBL" id="MK500281">
    <property type="protein sequence ID" value="QBK84620.1"/>
    <property type="molecule type" value="Genomic_DNA"/>
</dbReference>
<reference evidence="2" key="1">
    <citation type="journal article" date="2019" name="MBio">
        <title>Virus Genomes from Deep Sea Sediments Expand the Ocean Megavirome and Support Independent Origins of Viral Gigantism.</title>
        <authorList>
            <person name="Backstrom D."/>
            <person name="Yutin N."/>
            <person name="Jorgensen S.L."/>
            <person name="Dharamshi J."/>
            <person name="Homa F."/>
            <person name="Zaremba-Niedwiedzka K."/>
            <person name="Spang A."/>
            <person name="Wolf Y.I."/>
            <person name="Koonin E.V."/>
            <person name="Ettema T.J."/>
        </authorList>
    </citation>
    <scope>NUCLEOTIDE SEQUENCE</scope>
</reference>
<feature type="compositionally biased region" description="Low complexity" evidence="1">
    <location>
        <begin position="354"/>
        <end position="363"/>
    </location>
</feature>
<proteinExistence type="predicted"/>
<gene>
    <name evidence="2" type="ORF">LCDPAC01_01010</name>
</gene>
<feature type="compositionally biased region" description="Low complexity" evidence="1">
    <location>
        <begin position="335"/>
        <end position="344"/>
    </location>
</feature>
<organism evidence="2">
    <name type="scientific">Pithovirus LCDPAC01</name>
    <dbReference type="NCBI Taxonomy" id="2506600"/>
    <lineage>
        <taxon>Viruses</taxon>
        <taxon>Pithoviruses</taxon>
    </lineage>
</organism>
<evidence type="ECO:0000313" key="2">
    <source>
        <dbReference type="EMBL" id="QBK84620.1"/>
    </source>
</evidence>
<feature type="compositionally biased region" description="Basic and acidic residues" evidence="1">
    <location>
        <begin position="386"/>
        <end position="398"/>
    </location>
</feature>
<protein>
    <submittedName>
        <fullName evidence="2">Uncharacterized protein</fullName>
    </submittedName>
</protein>
<evidence type="ECO:0000256" key="1">
    <source>
        <dbReference type="SAM" id="MobiDB-lite"/>
    </source>
</evidence>
<feature type="region of interest" description="Disordered" evidence="1">
    <location>
        <begin position="1"/>
        <end position="20"/>
    </location>
</feature>
<sequence>MSETKKKQVKIKSLSESDVDSRIKKAKDEGSYWRISKPGSLKPGAAHTNATRRLKGFEKEYPDEVAPTLYYIPSLWLVATEDDLKYLPENVENAIPDDGFIDPLTPAGKRTMMDIGAKLKEQEKKKTPSFSEFQFFADKILKKDGVKRGVEGVEKKKKGVKKGAAQVSTQGAKDRFLRIMDDYDKYDYDNLDNPIPSHILNVGKFTSSGTNALKKRRATTPRTNNPFRPTIEGAVVDLPLAFFYEKADQRKALKLFLNMIAIPAIRDGKITYTGNLKMINPKTLQEVISQVDNPIAEKRPARTPRKISPRTVRRPSPKRTVRRPSPKRTLRKTSPARSRPPLRASRPRSRESSPARPRSPLRASRPRSRESSPARPRPPLRASRPRSRERSPTGERELPVVPQVLFKRGSPGKVPAFRESGEPKKGSPRGTLSLRPRSK</sequence>
<accession>A0A481YML3</accession>